<dbReference type="EMBL" id="OX596087">
    <property type="protein sequence ID" value="CAN0436603.1"/>
    <property type="molecule type" value="Genomic_DNA"/>
</dbReference>
<name>A0AC59ZJ59_RANTA</name>
<evidence type="ECO:0000313" key="2">
    <source>
        <dbReference type="Proteomes" id="UP001162501"/>
    </source>
</evidence>
<sequence length="102" mass="12187">MTRKFVKRSIFLKYCLNKLHFTKKKKKERNSRKTWQNDLLNIYSYFPCQLRKCINLVIYQYIAPVFLTGKSNGQRSLAGYSPGGRKRARHSFETKQQQHITI</sequence>
<proteinExistence type="predicted"/>
<reference evidence="1" key="1">
    <citation type="submission" date="2023-05" db="EMBL/GenBank/DDBJ databases">
        <authorList>
            <consortium name="ELIXIR-Norway"/>
        </authorList>
    </citation>
    <scope>NUCLEOTIDE SEQUENCE</scope>
</reference>
<accession>A0AC59ZJ59</accession>
<protein>
    <submittedName>
        <fullName evidence="1">Uncharacterized protein</fullName>
    </submittedName>
</protein>
<organism evidence="1 2">
    <name type="scientific">Rangifer tarandus platyrhynchus</name>
    <name type="common">Svalbard reindeer</name>
    <dbReference type="NCBI Taxonomy" id="3082113"/>
    <lineage>
        <taxon>Eukaryota</taxon>
        <taxon>Metazoa</taxon>
        <taxon>Chordata</taxon>
        <taxon>Craniata</taxon>
        <taxon>Vertebrata</taxon>
        <taxon>Euteleostomi</taxon>
        <taxon>Mammalia</taxon>
        <taxon>Eutheria</taxon>
        <taxon>Laurasiatheria</taxon>
        <taxon>Artiodactyla</taxon>
        <taxon>Ruminantia</taxon>
        <taxon>Pecora</taxon>
        <taxon>Cervidae</taxon>
        <taxon>Odocoileinae</taxon>
        <taxon>Rangifer</taxon>
    </lineage>
</organism>
<evidence type="ECO:0000313" key="1">
    <source>
        <dbReference type="EMBL" id="CAN0436603.1"/>
    </source>
</evidence>
<dbReference type="Proteomes" id="UP001162501">
    <property type="component" value="Chromosome 3"/>
</dbReference>
<reference evidence="1" key="2">
    <citation type="submission" date="2025-03" db="EMBL/GenBank/DDBJ databases">
        <authorList>
            <consortium name="ELIXIR-Norway"/>
            <consortium name="Elixir Norway"/>
        </authorList>
    </citation>
    <scope>NUCLEOTIDE SEQUENCE</scope>
</reference>
<gene>
    <name evidence="1" type="ORF">MRATA1EN22A_LOCUS18932</name>
</gene>